<reference evidence="5" key="1">
    <citation type="journal article" date="2023" name="Mol. Phylogenet. Evol.">
        <title>Genome-scale phylogeny and comparative genomics of the fungal order Sordariales.</title>
        <authorList>
            <person name="Hensen N."/>
            <person name="Bonometti L."/>
            <person name="Westerberg I."/>
            <person name="Brannstrom I.O."/>
            <person name="Guillou S."/>
            <person name="Cros-Aarteil S."/>
            <person name="Calhoun S."/>
            <person name="Haridas S."/>
            <person name="Kuo A."/>
            <person name="Mondo S."/>
            <person name="Pangilinan J."/>
            <person name="Riley R."/>
            <person name="LaButti K."/>
            <person name="Andreopoulos B."/>
            <person name="Lipzen A."/>
            <person name="Chen C."/>
            <person name="Yan M."/>
            <person name="Daum C."/>
            <person name="Ng V."/>
            <person name="Clum A."/>
            <person name="Steindorff A."/>
            <person name="Ohm R.A."/>
            <person name="Martin F."/>
            <person name="Silar P."/>
            <person name="Natvig D.O."/>
            <person name="Lalanne C."/>
            <person name="Gautier V."/>
            <person name="Ament-Velasquez S.L."/>
            <person name="Kruys A."/>
            <person name="Hutchinson M.I."/>
            <person name="Powell A.J."/>
            <person name="Barry K."/>
            <person name="Miller A.N."/>
            <person name="Grigoriev I.V."/>
            <person name="Debuchy R."/>
            <person name="Gladieux P."/>
            <person name="Hiltunen Thoren M."/>
            <person name="Johannesson H."/>
        </authorList>
    </citation>
    <scope>NUCLEOTIDE SEQUENCE</scope>
    <source>
        <strain evidence="5">CBS 232.78</strain>
    </source>
</reference>
<dbReference type="AlphaFoldDB" id="A0AAE0P015"/>
<dbReference type="Proteomes" id="UP001285441">
    <property type="component" value="Unassembled WGS sequence"/>
</dbReference>
<comment type="caution">
    <text evidence="5">The sequence shown here is derived from an EMBL/GenBank/DDBJ whole genome shotgun (WGS) entry which is preliminary data.</text>
</comment>
<proteinExistence type="inferred from homology"/>
<dbReference type="PANTHER" id="PTHR35201:SF4">
    <property type="entry name" value="BETA-PINACENE SYNTHASE-RELATED"/>
    <property type="match status" value="1"/>
</dbReference>
<keyword evidence="3 4" id="KW-0460">Magnesium</keyword>
<sequence length="364" mass="42017">MVNAMAPPQILLLPDFESRQKWPRMLNPHWADMKEETLEWCRKFGAFTPAGQKAFDKCNFSLLCGLTFPFMTKEQLRCSCDLMNLFFIFDEHSDRTDPAEVWEQGRVIMDALRNPEKPRPKGEWVGGEITKQFWLPTTKISTKTFQRRFIATFDSYVESVAHEAENRAKESILGFEEYMVLRRETAGVTPCFAMVEMDMDIPDEVREHPIIQELEVLAVDLIMVLNDVTSYNREQACGTGDHNMITVIMNEQHATLQEAIDWCGRLHVTLTKRYDQLVTQIPHWGEPMDSQIRRLVDGFSQWETGLVHWGFESERYYGKNGSEVRRTCKVQLLPKVDVDGKEDPNAGPTAMVDEVCRLAPCVRV</sequence>
<dbReference type="Pfam" id="PF19086">
    <property type="entry name" value="Terpene_syn_C_2"/>
    <property type="match status" value="1"/>
</dbReference>
<dbReference type="SFLD" id="SFLDS00005">
    <property type="entry name" value="Isoprenoid_Synthase_Type_I"/>
    <property type="match status" value="1"/>
</dbReference>
<comment type="cofactor">
    <cofactor evidence="1 4">
        <name>Mg(2+)</name>
        <dbReference type="ChEBI" id="CHEBI:18420"/>
    </cofactor>
</comment>
<accession>A0AAE0P015</accession>
<evidence type="ECO:0000256" key="4">
    <source>
        <dbReference type="RuleBase" id="RU366034"/>
    </source>
</evidence>
<evidence type="ECO:0000313" key="6">
    <source>
        <dbReference type="Proteomes" id="UP001285441"/>
    </source>
</evidence>
<dbReference type="GO" id="GO:0046872">
    <property type="term" value="F:metal ion binding"/>
    <property type="evidence" value="ECO:0007669"/>
    <property type="project" value="UniProtKB-KW"/>
</dbReference>
<evidence type="ECO:0000256" key="3">
    <source>
        <dbReference type="ARBA" id="ARBA00022842"/>
    </source>
</evidence>
<dbReference type="SFLD" id="SFLDG01020">
    <property type="entry name" value="Terpene_Cyclase_Like_2"/>
    <property type="match status" value="1"/>
</dbReference>
<evidence type="ECO:0000256" key="2">
    <source>
        <dbReference type="ARBA" id="ARBA00006333"/>
    </source>
</evidence>
<evidence type="ECO:0000256" key="1">
    <source>
        <dbReference type="ARBA" id="ARBA00001946"/>
    </source>
</evidence>
<dbReference type="GO" id="GO:0008299">
    <property type="term" value="P:isoprenoid biosynthetic process"/>
    <property type="evidence" value="ECO:0007669"/>
    <property type="project" value="UniProtKB-ARBA"/>
</dbReference>
<dbReference type="EC" id="4.2.3.-" evidence="4"/>
<reference evidence="5" key="2">
    <citation type="submission" date="2023-06" db="EMBL/GenBank/DDBJ databases">
        <authorList>
            <consortium name="Lawrence Berkeley National Laboratory"/>
            <person name="Haridas S."/>
            <person name="Hensen N."/>
            <person name="Bonometti L."/>
            <person name="Westerberg I."/>
            <person name="Brannstrom I.O."/>
            <person name="Guillou S."/>
            <person name="Cros-Aarteil S."/>
            <person name="Calhoun S."/>
            <person name="Kuo A."/>
            <person name="Mondo S."/>
            <person name="Pangilinan J."/>
            <person name="Riley R."/>
            <person name="LaButti K."/>
            <person name="Andreopoulos B."/>
            <person name="Lipzen A."/>
            <person name="Chen C."/>
            <person name="Yanf M."/>
            <person name="Daum C."/>
            <person name="Ng V."/>
            <person name="Clum A."/>
            <person name="Steindorff A."/>
            <person name="Ohm R."/>
            <person name="Martin F."/>
            <person name="Silar P."/>
            <person name="Natvig D."/>
            <person name="Lalanne C."/>
            <person name="Gautier V."/>
            <person name="Ament-velasquez S.L."/>
            <person name="Kruys A."/>
            <person name="Hutchinson M.I."/>
            <person name="Powell A.J."/>
            <person name="Barry K."/>
            <person name="Miller A.N."/>
            <person name="Grigoriev I.V."/>
            <person name="Debuchy R."/>
            <person name="Gladieux P."/>
            <person name="Thoren M.H."/>
            <person name="Johannesson H."/>
        </authorList>
    </citation>
    <scope>NUCLEOTIDE SEQUENCE</scope>
    <source>
        <strain evidence="5">CBS 232.78</strain>
    </source>
</reference>
<keyword evidence="6" id="KW-1185">Reference proteome</keyword>
<dbReference type="InterPro" id="IPR034686">
    <property type="entry name" value="Terpene_cyclase-like_2"/>
</dbReference>
<evidence type="ECO:0000313" key="5">
    <source>
        <dbReference type="EMBL" id="KAK3390822.1"/>
    </source>
</evidence>
<dbReference type="PANTHER" id="PTHR35201">
    <property type="entry name" value="TERPENE SYNTHASE"/>
    <property type="match status" value="1"/>
</dbReference>
<dbReference type="SUPFAM" id="SSF48576">
    <property type="entry name" value="Terpenoid synthases"/>
    <property type="match status" value="1"/>
</dbReference>
<dbReference type="InterPro" id="IPR008949">
    <property type="entry name" value="Isoprenoid_synthase_dom_sf"/>
</dbReference>
<dbReference type="Gene3D" id="1.10.600.10">
    <property type="entry name" value="Farnesyl Diphosphate Synthase"/>
    <property type="match status" value="1"/>
</dbReference>
<name>A0AAE0P015_9PEZI</name>
<keyword evidence="4" id="KW-0479">Metal-binding</keyword>
<protein>
    <recommendedName>
        <fullName evidence="4">Terpene synthase</fullName>
        <ecNumber evidence="4">4.2.3.-</ecNumber>
    </recommendedName>
</protein>
<organism evidence="5 6">
    <name type="scientific">Podospora didyma</name>
    <dbReference type="NCBI Taxonomy" id="330526"/>
    <lineage>
        <taxon>Eukaryota</taxon>
        <taxon>Fungi</taxon>
        <taxon>Dikarya</taxon>
        <taxon>Ascomycota</taxon>
        <taxon>Pezizomycotina</taxon>
        <taxon>Sordariomycetes</taxon>
        <taxon>Sordariomycetidae</taxon>
        <taxon>Sordariales</taxon>
        <taxon>Podosporaceae</taxon>
        <taxon>Podospora</taxon>
    </lineage>
</organism>
<keyword evidence="4" id="KW-0456">Lyase</keyword>
<gene>
    <name evidence="5" type="ORF">B0H63DRAFT_466554</name>
</gene>
<comment type="similarity">
    <text evidence="2 4">Belongs to the terpene synthase family.</text>
</comment>
<dbReference type="GO" id="GO:0010333">
    <property type="term" value="F:terpene synthase activity"/>
    <property type="evidence" value="ECO:0007669"/>
    <property type="project" value="InterPro"/>
</dbReference>
<dbReference type="EMBL" id="JAULSW010000002">
    <property type="protein sequence ID" value="KAK3390822.1"/>
    <property type="molecule type" value="Genomic_DNA"/>
</dbReference>